<sequence length="233" mass="26277">MVDAMAKAKEEVWENREGENLVVVYAGLNDVLKGRSQNLARQIELGLCKLREVSGTVHVQICTVPEVRGQSLQIEKRVVEANRVIKGITDDAFEALNCRLQAQAPQVHVLRSLLFGLLEELLSRFVRPGLLKEHNDLLGIDYKSRGAQRDDEDIVIGQEAKHIVDRLMPTLLPVKQQESKDKALNFLEMEFVKLQAFDIPPDVLQEERADVQWNTISHIKGADGLLKLVVSQQ</sequence>
<name>A0AC60PF69_IXOPE</name>
<dbReference type="EMBL" id="JABSTQ010010704">
    <property type="protein sequence ID" value="KAG0418746.1"/>
    <property type="molecule type" value="Genomic_DNA"/>
</dbReference>
<reference evidence="1 2" key="1">
    <citation type="journal article" date="2020" name="Cell">
        <title>Large-Scale Comparative Analyses of Tick Genomes Elucidate Their Genetic Diversity and Vector Capacities.</title>
        <authorList>
            <consortium name="Tick Genome and Microbiome Consortium (TIGMIC)"/>
            <person name="Jia N."/>
            <person name="Wang J."/>
            <person name="Shi W."/>
            <person name="Du L."/>
            <person name="Sun Y."/>
            <person name="Zhan W."/>
            <person name="Jiang J.F."/>
            <person name="Wang Q."/>
            <person name="Zhang B."/>
            <person name="Ji P."/>
            <person name="Bell-Sakyi L."/>
            <person name="Cui X.M."/>
            <person name="Yuan T.T."/>
            <person name="Jiang B.G."/>
            <person name="Yang W.F."/>
            <person name="Lam T.T."/>
            <person name="Chang Q.C."/>
            <person name="Ding S.J."/>
            <person name="Wang X.J."/>
            <person name="Zhu J.G."/>
            <person name="Ruan X.D."/>
            <person name="Zhao L."/>
            <person name="Wei J.T."/>
            <person name="Ye R.Z."/>
            <person name="Que T.C."/>
            <person name="Du C.H."/>
            <person name="Zhou Y.H."/>
            <person name="Cheng J.X."/>
            <person name="Dai P.F."/>
            <person name="Guo W.B."/>
            <person name="Han X.H."/>
            <person name="Huang E.J."/>
            <person name="Li L.F."/>
            <person name="Wei W."/>
            <person name="Gao Y.C."/>
            <person name="Liu J.Z."/>
            <person name="Shao H.Z."/>
            <person name="Wang X."/>
            <person name="Wang C.C."/>
            <person name="Yang T.C."/>
            <person name="Huo Q.B."/>
            <person name="Li W."/>
            <person name="Chen H.Y."/>
            <person name="Chen S.E."/>
            <person name="Zhou L.G."/>
            <person name="Ni X.B."/>
            <person name="Tian J.H."/>
            <person name="Sheng Y."/>
            <person name="Liu T."/>
            <person name="Pan Y.S."/>
            <person name="Xia L.Y."/>
            <person name="Li J."/>
            <person name="Zhao F."/>
            <person name="Cao W.C."/>
        </authorList>
    </citation>
    <scope>NUCLEOTIDE SEQUENCE [LARGE SCALE GENOMIC DNA]</scope>
    <source>
        <strain evidence="1">Iper-2018</strain>
    </source>
</reference>
<accession>A0AC60PF69</accession>
<organism evidence="1 2">
    <name type="scientific">Ixodes persulcatus</name>
    <name type="common">Taiga tick</name>
    <dbReference type="NCBI Taxonomy" id="34615"/>
    <lineage>
        <taxon>Eukaryota</taxon>
        <taxon>Metazoa</taxon>
        <taxon>Ecdysozoa</taxon>
        <taxon>Arthropoda</taxon>
        <taxon>Chelicerata</taxon>
        <taxon>Arachnida</taxon>
        <taxon>Acari</taxon>
        <taxon>Parasitiformes</taxon>
        <taxon>Ixodida</taxon>
        <taxon>Ixodoidea</taxon>
        <taxon>Ixodidae</taxon>
        <taxon>Ixodinae</taxon>
        <taxon>Ixodes</taxon>
    </lineage>
</organism>
<evidence type="ECO:0000313" key="2">
    <source>
        <dbReference type="Proteomes" id="UP000805193"/>
    </source>
</evidence>
<keyword evidence="2" id="KW-1185">Reference proteome</keyword>
<protein>
    <submittedName>
        <fullName evidence="1">Uncharacterized protein</fullName>
    </submittedName>
</protein>
<comment type="caution">
    <text evidence="1">The sequence shown here is derived from an EMBL/GenBank/DDBJ whole genome shotgun (WGS) entry which is preliminary data.</text>
</comment>
<proteinExistence type="predicted"/>
<dbReference type="Proteomes" id="UP000805193">
    <property type="component" value="Unassembled WGS sequence"/>
</dbReference>
<gene>
    <name evidence="1" type="ORF">HPB47_004620</name>
</gene>
<evidence type="ECO:0000313" key="1">
    <source>
        <dbReference type="EMBL" id="KAG0418746.1"/>
    </source>
</evidence>